<dbReference type="PANTHER" id="PTHR47262">
    <property type="entry name" value="OS02G0132600 PROTEIN"/>
    <property type="match status" value="1"/>
</dbReference>
<keyword evidence="2" id="KW-1185">Reference proteome</keyword>
<proteinExistence type="predicted"/>
<feature type="compositionally biased region" description="Basic and acidic residues" evidence="1">
    <location>
        <begin position="47"/>
        <end position="56"/>
    </location>
</feature>
<dbReference type="RefSeq" id="XP_011030875.1">
    <property type="nucleotide sequence ID" value="XM_011032573.1"/>
</dbReference>
<sequence length="239" mass="26493">MPKFKILSNLLRAAIKTTTASTTTASDTTFKSLVSHLESITPPKPETSSKSKKQPETKPQSPPSPAVKSSPGTLGLEDFYSETIPTEKYTAKTAKVIEKIINENYLLALCESDQKNYLLQLLETVDITKLSSLDNAVSVFKSLGRLSLESYVEKFLLVLKNCDYGTEDISTLIFSYATSIPNLAAEDVISKFKTLHTVMEMSPSSTSYERLIVYSCNALKVHHAIDMVDQLCEEVFTYP</sequence>
<gene>
    <name evidence="3 4" type="primary">LOC105130184</name>
</gene>
<protein>
    <submittedName>
        <fullName evidence="3 4">Pentatricopeptide repeat-containing protein At4g04790, mitochondrial-like isoform X5</fullName>
    </submittedName>
</protein>
<evidence type="ECO:0000313" key="3">
    <source>
        <dbReference type="RefSeq" id="XP_011030874.1"/>
    </source>
</evidence>
<evidence type="ECO:0000313" key="4">
    <source>
        <dbReference type="RefSeq" id="XP_011030875.1"/>
    </source>
</evidence>
<reference evidence="3 4" key="1">
    <citation type="submission" date="2025-04" db="UniProtKB">
        <authorList>
            <consortium name="RefSeq"/>
        </authorList>
    </citation>
    <scope>IDENTIFICATION</scope>
</reference>
<dbReference type="RefSeq" id="XP_011030874.1">
    <property type="nucleotide sequence ID" value="XM_011032572.1"/>
</dbReference>
<dbReference type="AlphaFoldDB" id="A0AAJ6UK80"/>
<dbReference type="PANTHER" id="PTHR47262:SF1">
    <property type="entry name" value="OS02G0132600 PROTEIN"/>
    <property type="match status" value="1"/>
</dbReference>
<evidence type="ECO:0000313" key="2">
    <source>
        <dbReference type="Proteomes" id="UP000694918"/>
    </source>
</evidence>
<accession>A0AAJ6UK80</accession>
<dbReference type="GeneID" id="105130184"/>
<organism evidence="2 3">
    <name type="scientific">Populus euphratica</name>
    <name type="common">Euphrates poplar</name>
    <dbReference type="NCBI Taxonomy" id="75702"/>
    <lineage>
        <taxon>Eukaryota</taxon>
        <taxon>Viridiplantae</taxon>
        <taxon>Streptophyta</taxon>
        <taxon>Embryophyta</taxon>
        <taxon>Tracheophyta</taxon>
        <taxon>Spermatophyta</taxon>
        <taxon>Magnoliopsida</taxon>
        <taxon>eudicotyledons</taxon>
        <taxon>Gunneridae</taxon>
        <taxon>Pentapetalae</taxon>
        <taxon>rosids</taxon>
        <taxon>fabids</taxon>
        <taxon>Malpighiales</taxon>
        <taxon>Salicaceae</taxon>
        <taxon>Saliceae</taxon>
        <taxon>Populus</taxon>
    </lineage>
</organism>
<evidence type="ECO:0000256" key="1">
    <source>
        <dbReference type="SAM" id="MobiDB-lite"/>
    </source>
</evidence>
<name>A0AAJ6UK80_POPEU</name>
<dbReference type="Proteomes" id="UP000694918">
    <property type="component" value="Unplaced"/>
</dbReference>
<feature type="region of interest" description="Disordered" evidence="1">
    <location>
        <begin position="36"/>
        <end position="74"/>
    </location>
</feature>